<gene>
    <name evidence="2" type="ORF">OLC1_LOCUS2083</name>
</gene>
<dbReference type="AlphaFoldDB" id="A0AAV1C2A8"/>
<organism evidence="2 3">
    <name type="scientific">Oldenlandia corymbosa var. corymbosa</name>
    <dbReference type="NCBI Taxonomy" id="529605"/>
    <lineage>
        <taxon>Eukaryota</taxon>
        <taxon>Viridiplantae</taxon>
        <taxon>Streptophyta</taxon>
        <taxon>Embryophyta</taxon>
        <taxon>Tracheophyta</taxon>
        <taxon>Spermatophyta</taxon>
        <taxon>Magnoliopsida</taxon>
        <taxon>eudicotyledons</taxon>
        <taxon>Gunneridae</taxon>
        <taxon>Pentapetalae</taxon>
        <taxon>asterids</taxon>
        <taxon>lamiids</taxon>
        <taxon>Gentianales</taxon>
        <taxon>Rubiaceae</taxon>
        <taxon>Rubioideae</taxon>
        <taxon>Spermacoceae</taxon>
        <taxon>Hedyotis-Oldenlandia complex</taxon>
        <taxon>Oldenlandia</taxon>
    </lineage>
</organism>
<proteinExistence type="predicted"/>
<dbReference type="Proteomes" id="UP001161247">
    <property type="component" value="Chromosome 1"/>
</dbReference>
<dbReference type="EMBL" id="OX459118">
    <property type="protein sequence ID" value="CAI9089809.1"/>
    <property type="molecule type" value="Genomic_DNA"/>
</dbReference>
<feature type="compositionally biased region" description="Acidic residues" evidence="1">
    <location>
        <begin position="152"/>
        <end position="163"/>
    </location>
</feature>
<name>A0AAV1C2A8_OLDCO</name>
<feature type="region of interest" description="Disordered" evidence="1">
    <location>
        <begin position="133"/>
        <end position="163"/>
    </location>
</feature>
<evidence type="ECO:0000256" key="1">
    <source>
        <dbReference type="SAM" id="MobiDB-lite"/>
    </source>
</evidence>
<accession>A0AAV1C2A8</accession>
<evidence type="ECO:0000313" key="3">
    <source>
        <dbReference type="Proteomes" id="UP001161247"/>
    </source>
</evidence>
<sequence>MALNGPYFINIYWSSKFVVKNVIVNTFNNFPDDSIVIDHKVSFYHLVGLICERAEWNRGNVNSGLSILYDMMDNGFRHIAKIKDDASLQVLYFLPNSTNIDLYVDLEVAGTFRSHLEVGTSSVRPNMENVDYMKDDDIGGPNMEDGNRMQDDQVEDDEFDDED</sequence>
<keyword evidence="3" id="KW-1185">Reference proteome</keyword>
<evidence type="ECO:0000313" key="2">
    <source>
        <dbReference type="EMBL" id="CAI9089809.1"/>
    </source>
</evidence>
<reference evidence="2" key="1">
    <citation type="submission" date="2023-03" db="EMBL/GenBank/DDBJ databases">
        <authorList>
            <person name="Julca I."/>
        </authorList>
    </citation>
    <scope>NUCLEOTIDE SEQUENCE</scope>
</reference>
<protein>
    <submittedName>
        <fullName evidence="2">OLC1v1024449C1</fullName>
    </submittedName>
</protein>